<reference evidence="7" key="1">
    <citation type="submission" date="2019-03" db="EMBL/GenBank/DDBJ databases">
        <authorList>
            <person name="Li J."/>
        </authorList>
    </citation>
    <scope>NUCLEOTIDE SEQUENCE [LARGE SCALE GENOMIC DNA]</scope>
    <source>
        <strain evidence="7">2251</strain>
    </source>
</reference>
<protein>
    <submittedName>
        <fullName evidence="6">TetR/AcrR family transcriptional regulator</fullName>
    </submittedName>
</protein>
<evidence type="ECO:0000259" key="5">
    <source>
        <dbReference type="PROSITE" id="PS50977"/>
    </source>
</evidence>
<dbReference type="InterPro" id="IPR049445">
    <property type="entry name" value="TetR_SbtR-like_C"/>
</dbReference>
<proteinExistence type="predicted"/>
<dbReference type="PROSITE" id="PS50977">
    <property type="entry name" value="HTH_TETR_2"/>
    <property type="match status" value="1"/>
</dbReference>
<keyword evidence="2 4" id="KW-0238">DNA-binding</keyword>
<evidence type="ECO:0000313" key="6">
    <source>
        <dbReference type="EMBL" id="QBX36266.1"/>
    </source>
</evidence>
<accession>A0A4P7HPK6</accession>
<keyword evidence="1" id="KW-0805">Transcription regulation</keyword>
<evidence type="ECO:0000256" key="4">
    <source>
        <dbReference type="PROSITE-ProRule" id="PRU00335"/>
    </source>
</evidence>
<organism evidence="6 7">
    <name type="scientific">Paracoccus liaowanqingii</name>
    <dbReference type="NCBI Taxonomy" id="2560053"/>
    <lineage>
        <taxon>Bacteria</taxon>
        <taxon>Pseudomonadati</taxon>
        <taxon>Pseudomonadota</taxon>
        <taxon>Alphaproteobacteria</taxon>
        <taxon>Rhodobacterales</taxon>
        <taxon>Paracoccaceae</taxon>
        <taxon>Paracoccus</taxon>
    </lineage>
</organism>
<dbReference type="Proteomes" id="UP000296374">
    <property type="component" value="Chromosome"/>
</dbReference>
<evidence type="ECO:0000256" key="1">
    <source>
        <dbReference type="ARBA" id="ARBA00023015"/>
    </source>
</evidence>
<dbReference type="InterPro" id="IPR036271">
    <property type="entry name" value="Tet_transcr_reg_TetR-rel_C_sf"/>
</dbReference>
<dbReference type="EMBL" id="CP038439">
    <property type="protein sequence ID" value="QBX36266.1"/>
    <property type="molecule type" value="Genomic_DNA"/>
</dbReference>
<dbReference type="GO" id="GO:0003700">
    <property type="term" value="F:DNA-binding transcription factor activity"/>
    <property type="evidence" value="ECO:0007669"/>
    <property type="project" value="TreeGrafter"/>
</dbReference>
<dbReference type="Pfam" id="PF00440">
    <property type="entry name" value="TetR_N"/>
    <property type="match status" value="1"/>
</dbReference>
<dbReference type="GO" id="GO:0000976">
    <property type="term" value="F:transcription cis-regulatory region binding"/>
    <property type="evidence" value="ECO:0007669"/>
    <property type="project" value="TreeGrafter"/>
</dbReference>
<dbReference type="SUPFAM" id="SSF46689">
    <property type="entry name" value="Homeodomain-like"/>
    <property type="match status" value="1"/>
</dbReference>
<dbReference type="PRINTS" id="PR00455">
    <property type="entry name" value="HTHTETR"/>
</dbReference>
<name>A0A4P7HPK6_9RHOB</name>
<evidence type="ECO:0000313" key="7">
    <source>
        <dbReference type="Proteomes" id="UP000296374"/>
    </source>
</evidence>
<feature type="domain" description="HTH tetR-type" evidence="5">
    <location>
        <begin position="6"/>
        <end position="65"/>
    </location>
</feature>
<gene>
    <name evidence="6" type="ORF">E4191_15515</name>
</gene>
<dbReference type="PANTHER" id="PTHR30055:SF234">
    <property type="entry name" value="HTH-TYPE TRANSCRIPTIONAL REGULATOR BETI"/>
    <property type="match status" value="1"/>
</dbReference>
<keyword evidence="3" id="KW-0804">Transcription</keyword>
<dbReference type="KEGG" id="plia:E4191_15515"/>
<dbReference type="InterPro" id="IPR001647">
    <property type="entry name" value="HTH_TetR"/>
</dbReference>
<sequence length="193" mass="20740">MRADARRNEGKLIEAARIVFARTGVDAPMREIADEAGMGVGTIYRRFPQRADLIAAVFRREVDACADAALSLAQDHAPADAVDLWMQRYVDFILAKRGLASSLHSGGPAYATLPAYFDARLEPALTSLLHAAADAGELRADVEPRDLLRAVAGLCTPSGHSDPEVVRRLVRLLIDGLRYGMAANSDAEGPETG</sequence>
<dbReference type="Pfam" id="PF21597">
    <property type="entry name" value="TetR_C_43"/>
    <property type="match status" value="1"/>
</dbReference>
<dbReference type="InterPro" id="IPR009057">
    <property type="entry name" value="Homeodomain-like_sf"/>
</dbReference>
<dbReference type="AlphaFoldDB" id="A0A4P7HPK6"/>
<feature type="DNA-binding region" description="H-T-H motif" evidence="4">
    <location>
        <begin position="28"/>
        <end position="47"/>
    </location>
</feature>
<dbReference type="SUPFAM" id="SSF48498">
    <property type="entry name" value="Tetracyclin repressor-like, C-terminal domain"/>
    <property type="match status" value="1"/>
</dbReference>
<dbReference type="InterPro" id="IPR050109">
    <property type="entry name" value="HTH-type_TetR-like_transc_reg"/>
</dbReference>
<evidence type="ECO:0000256" key="3">
    <source>
        <dbReference type="ARBA" id="ARBA00023163"/>
    </source>
</evidence>
<dbReference type="PANTHER" id="PTHR30055">
    <property type="entry name" value="HTH-TYPE TRANSCRIPTIONAL REGULATOR RUTR"/>
    <property type="match status" value="1"/>
</dbReference>
<dbReference type="Gene3D" id="1.10.357.10">
    <property type="entry name" value="Tetracycline Repressor, domain 2"/>
    <property type="match status" value="1"/>
</dbReference>
<evidence type="ECO:0000256" key="2">
    <source>
        <dbReference type="ARBA" id="ARBA00023125"/>
    </source>
</evidence>